<evidence type="ECO:0000256" key="1">
    <source>
        <dbReference type="ARBA" id="ARBA00022729"/>
    </source>
</evidence>
<dbReference type="SUPFAM" id="SSF49899">
    <property type="entry name" value="Concanavalin A-like lectins/glucanases"/>
    <property type="match status" value="1"/>
</dbReference>
<evidence type="ECO:0000256" key="2">
    <source>
        <dbReference type="ARBA" id="ARBA00022737"/>
    </source>
</evidence>
<dbReference type="InterPro" id="IPR013320">
    <property type="entry name" value="ConA-like_dom_sf"/>
</dbReference>
<evidence type="ECO:0000259" key="3">
    <source>
        <dbReference type="SMART" id="SM00210"/>
    </source>
</evidence>
<comment type="caution">
    <text evidence="4">The sequence shown here is derived from an EMBL/GenBank/DDBJ whole genome shotgun (WGS) entry which is preliminary data.</text>
</comment>
<sequence length="162" mass="17574">HVFPHGLPEEFTLVFTLLLKKKSLRENIYLFQISDKQGYPQLSLDLNGPESTLALRAGSADGSGVPVGCVFDGEVVQSLLDLSWHKVALSVQKRAASLHVDCGTIETHPLEPRGAVPTTGHTLLALRARDATPVEMDIQQVMVYCDPSLAIQEACCEIPGAR</sequence>
<keyword evidence="2" id="KW-0677">Repeat</keyword>
<keyword evidence="1" id="KW-0732">Signal</keyword>
<dbReference type="AlphaFoldDB" id="A0AAD8ZTI1"/>
<reference evidence="4" key="1">
    <citation type="submission" date="2023-03" db="EMBL/GenBank/DDBJ databases">
        <title>Electrophorus voltai genome.</title>
        <authorList>
            <person name="Bian C."/>
        </authorList>
    </citation>
    <scope>NUCLEOTIDE SEQUENCE</scope>
    <source>
        <strain evidence="4">CB-2022</strain>
        <tissue evidence="4">Muscle</tissue>
    </source>
</reference>
<dbReference type="SMART" id="SM00210">
    <property type="entry name" value="TSPN"/>
    <property type="match status" value="1"/>
</dbReference>
<name>A0AAD8ZTI1_9TELE</name>
<feature type="non-terminal residue" evidence="4">
    <location>
        <position position="162"/>
    </location>
</feature>
<dbReference type="EMBL" id="JAROKS010000003">
    <property type="protein sequence ID" value="KAK1804952.1"/>
    <property type="molecule type" value="Genomic_DNA"/>
</dbReference>
<dbReference type="Proteomes" id="UP001239994">
    <property type="component" value="Unassembled WGS sequence"/>
</dbReference>
<gene>
    <name evidence="4" type="ORF">P4O66_019323</name>
</gene>
<protein>
    <recommendedName>
        <fullName evidence="3">Thrombospondin-like N-terminal domain-containing protein</fullName>
    </recommendedName>
</protein>
<proteinExistence type="predicted"/>
<keyword evidence="5" id="KW-1185">Reference proteome</keyword>
<accession>A0AAD8ZTI1</accession>
<feature type="non-terminal residue" evidence="4">
    <location>
        <position position="1"/>
    </location>
</feature>
<dbReference type="InterPro" id="IPR048287">
    <property type="entry name" value="TSPN-like_N"/>
</dbReference>
<dbReference type="Gene3D" id="2.60.120.200">
    <property type="match status" value="1"/>
</dbReference>
<evidence type="ECO:0000313" key="5">
    <source>
        <dbReference type="Proteomes" id="UP001239994"/>
    </source>
</evidence>
<organism evidence="4 5">
    <name type="scientific">Electrophorus voltai</name>
    <dbReference type="NCBI Taxonomy" id="2609070"/>
    <lineage>
        <taxon>Eukaryota</taxon>
        <taxon>Metazoa</taxon>
        <taxon>Chordata</taxon>
        <taxon>Craniata</taxon>
        <taxon>Vertebrata</taxon>
        <taxon>Euteleostomi</taxon>
        <taxon>Actinopterygii</taxon>
        <taxon>Neopterygii</taxon>
        <taxon>Teleostei</taxon>
        <taxon>Ostariophysi</taxon>
        <taxon>Gymnotiformes</taxon>
        <taxon>Gymnotoidei</taxon>
        <taxon>Gymnotidae</taxon>
        <taxon>Electrophorus</taxon>
    </lineage>
</organism>
<feature type="domain" description="Thrombospondin-like N-terminal" evidence="3">
    <location>
        <begin position="1"/>
        <end position="147"/>
    </location>
</feature>
<evidence type="ECO:0000313" key="4">
    <source>
        <dbReference type="EMBL" id="KAK1804952.1"/>
    </source>
</evidence>